<evidence type="ECO:0000313" key="1">
    <source>
        <dbReference type="EMBL" id="VFJ64962.1"/>
    </source>
</evidence>
<accession>A0A450TDE3</accession>
<proteinExistence type="predicted"/>
<protein>
    <submittedName>
        <fullName evidence="1">Predicted nuclease of the RNAse H fold, HicB family</fullName>
    </submittedName>
</protein>
<gene>
    <name evidence="1" type="ORF">BECKFW1821A_GA0114235_11842</name>
</gene>
<sequence>MLTQYLKTAMKHARYEILRDDGSFYAEIPECQGVYANADTLEDCRDELAQVLEDWLLFRIHNHLEIPAIEGMVLSVSGKMAA</sequence>
<dbReference type="InterPro" id="IPR049389">
    <property type="entry name" value="TTHA0281-like"/>
</dbReference>
<dbReference type="EMBL" id="CAADEW010000184">
    <property type="protein sequence ID" value="VFJ64962.1"/>
    <property type="molecule type" value="Genomic_DNA"/>
</dbReference>
<dbReference type="Pfam" id="PF21748">
    <property type="entry name" value="UPF0150"/>
    <property type="match status" value="1"/>
</dbReference>
<organism evidence="1">
    <name type="scientific">Candidatus Kentrum sp. FW</name>
    <dbReference type="NCBI Taxonomy" id="2126338"/>
    <lineage>
        <taxon>Bacteria</taxon>
        <taxon>Pseudomonadati</taxon>
        <taxon>Pseudomonadota</taxon>
        <taxon>Gammaproteobacteria</taxon>
        <taxon>Candidatus Kentrum</taxon>
    </lineage>
</organism>
<name>A0A450TDE3_9GAMM</name>
<dbReference type="Gene3D" id="3.30.160.250">
    <property type="match status" value="1"/>
</dbReference>
<dbReference type="AlphaFoldDB" id="A0A450TDE3"/>
<dbReference type="InterPro" id="IPR035069">
    <property type="entry name" value="TTHA1013/TTHA0281-like"/>
</dbReference>
<reference evidence="1" key="1">
    <citation type="submission" date="2019-02" db="EMBL/GenBank/DDBJ databases">
        <authorList>
            <person name="Gruber-Vodicka R. H."/>
            <person name="Seah K. B. B."/>
        </authorList>
    </citation>
    <scope>NUCLEOTIDE SEQUENCE</scope>
    <source>
        <strain evidence="1">BECK_BZ15</strain>
    </source>
</reference>
<dbReference type="SUPFAM" id="SSF143100">
    <property type="entry name" value="TTHA1013/TTHA0281-like"/>
    <property type="match status" value="1"/>
</dbReference>